<dbReference type="InterPro" id="IPR000073">
    <property type="entry name" value="AB_hydrolase_1"/>
</dbReference>
<organism evidence="3 4">
    <name type="scientific">Gluconobacter thailandicus</name>
    <dbReference type="NCBI Taxonomy" id="257438"/>
    <lineage>
        <taxon>Bacteria</taxon>
        <taxon>Pseudomonadati</taxon>
        <taxon>Pseudomonadota</taxon>
        <taxon>Alphaproteobacteria</taxon>
        <taxon>Acetobacterales</taxon>
        <taxon>Acetobacteraceae</taxon>
        <taxon>Gluconobacter</taxon>
    </lineage>
</organism>
<name>A0AAP9ESW5_GLUTH</name>
<dbReference type="GO" id="GO:0016787">
    <property type="term" value="F:hydrolase activity"/>
    <property type="evidence" value="ECO:0007669"/>
    <property type="project" value="UniProtKB-KW"/>
</dbReference>
<dbReference type="KEGG" id="gti:FXF46_11655"/>
<dbReference type="InterPro" id="IPR029058">
    <property type="entry name" value="AB_hydrolase_fold"/>
</dbReference>
<dbReference type="Gene3D" id="3.40.50.1820">
    <property type="entry name" value="alpha/beta hydrolase"/>
    <property type="match status" value="1"/>
</dbReference>
<evidence type="ECO:0000259" key="2">
    <source>
        <dbReference type="Pfam" id="PF00561"/>
    </source>
</evidence>
<dbReference type="Pfam" id="PF00561">
    <property type="entry name" value="Abhydrolase_1"/>
    <property type="match status" value="1"/>
</dbReference>
<keyword evidence="1 3" id="KW-0378">Hydrolase</keyword>
<accession>A0AAP9ESW5</accession>
<dbReference type="Proteomes" id="UP000323560">
    <property type="component" value="Chromosome"/>
</dbReference>
<evidence type="ECO:0000313" key="3">
    <source>
        <dbReference type="EMBL" id="QEH96868.1"/>
    </source>
</evidence>
<dbReference type="PANTHER" id="PTHR43798">
    <property type="entry name" value="MONOACYLGLYCEROL LIPASE"/>
    <property type="match status" value="1"/>
</dbReference>
<dbReference type="AlphaFoldDB" id="A0AAP9ESW5"/>
<dbReference type="InterPro" id="IPR050266">
    <property type="entry name" value="AB_hydrolase_sf"/>
</dbReference>
<gene>
    <name evidence="3" type="ORF">FXF46_11655</name>
</gene>
<dbReference type="PANTHER" id="PTHR43798:SF31">
    <property type="entry name" value="AB HYDROLASE SUPERFAMILY PROTEIN YCLE"/>
    <property type="match status" value="1"/>
</dbReference>
<evidence type="ECO:0000313" key="4">
    <source>
        <dbReference type="Proteomes" id="UP000323560"/>
    </source>
</evidence>
<feature type="domain" description="AB hydrolase-1" evidence="2">
    <location>
        <begin position="32"/>
        <end position="258"/>
    </location>
</feature>
<dbReference type="RefSeq" id="WP_148620628.1">
    <property type="nucleotide sequence ID" value="NZ_CP043043.1"/>
</dbReference>
<sequence>MTHRPESLYATDDYFDGTRFRISPPGNDERETLVFLHGVGMRLEFWEPQFIAFSRHYRCIAYDMLGHGESSLPPAIPHLSNYSAQFAALMAHLQSGPVTLIGHSMGALIALDAALRYPQSVRRLVAMNGVYDRTHEQKEAIARRVATLDGTVPDWTATLERWFGDERTLETTRKKAALTALLNTIQPEGYARTYRLFAAADDACKGRLSTLSIPALFLTGALDPNSTPAMSEAMARESAKGTAHVLIDERHMMSFVHPGSTNLALQDFLNANPCPQTSGSRSFQK</sequence>
<dbReference type="PRINTS" id="PR00111">
    <property type="entry name" value="ABHYDROLASE"/>
</dbReference>
<reference evidence="3 4" key="1">
    <citation type="submission" date="2019-08" db="EMBL/GenBank/DDBJ databases">
        <title>Gluconobacter frateurii HD924 genome.</title>
        <authorList>
            <person name="Liu Y."/>
            <person name="Zhang P."/>
        </authorList>
    </citation>
    <scope>NUCLEOTIDE SEQUENCE [LARGE SCALE GENOMIC DNA]</scope>
    <source>
        <strain evidence="3 4">HD924</strain>
    </source>
</reference>
<dbReference type="EMBL" id="CP043043">
    <property type="protein sequence ID" value="QEH96868.1"/>
    <property type="molecule type" value="Genomic_DNA"/>
</dbReference>
<proteinExistence type="predicted"/>
<dbReference type="SUPFAM" id="SSF53474">
    <property type="entry name" value="alpha/beta-Hydrolases"/>
    <property type="match status" value="1"/>
</dbReference>
<evidence type="ECO:0000256" key="1">
    <source>
        <dbReference type="ARBA" id="ARBA00022801"/>
    </source>
</evidence>
<protein>
    <submittedName>
        <fullName evidence="3">Alpha/beta hydrolase</fullName>
    </submittedName>
</protein>
<dbReference type="GO" id="GO:0016020">
    <property type="term" value="C:membrane"/>
    <property type="evidence" value="ECO:0007669"/>
    <property type="project" value="TreeGrafter"/>
</dbReference>